<protein>
    <submittedName>
        <fullName evidence="1">Uncharacterized protein</fullName>
    </submittedName>
</protein>
<keyword evidence="2" id="KW-1185">Reference proteome</keyword>
<name>A0AAP0PTK8_9MAGN</name>
<organism evidence="1 2">
    <name type="scientific">Stephania japonica</name>
    <dbReference type="NCBI Taxonomy" id="461633"/>
    <lineage>
        <taxon>Eukaryota</taxon>
        <taxon>Viridiplantae</taxon>
        <taxon>Streptophyta</taxon>
        <taxon>Embryophyta</taxon>
        <taxon>Tracheophyta</taxon>
        <taxon>Spermatophyta</taxon>
        <taxon>Magnoliopsida</taxon>
        <taxon>Ranunculales</taxon>
        <taxon>Menispermaceae</taxon>
        <taxon>Menispermoideae</taxon>
        <taxon>Cissampelideae</taxon>
        <taxon>Stephania</taxon>
    </lineage>
</organism>
<sequence length="56" mass="6411">MHWEFGAVTLPLTLIHSWPPPLSLISPPSSLSPVTGQRQRRFIDKCTRIETKEKRA</sequence>
<evidence type="ECO:0000313" key="2">
    <source>
        <dbReference type="Proteomes" id="UP001417504"/>
    </source>
</evidence>
<reference evidence="1 2" key="1">
    <citation type="submission" date="2024-01" db="EMBL/GenBank/DDBJ databases">
        <title>Genome assemblies of Stephania.</title>
        <authorList>
            <person name="Yang L."/>
        </authorList>
    </citation>
    <scope>NUCLEOTIDE SEQUENCE [LARGE SCALE GENOMIC DNA]</scope>
    <source>
        <strain evidence="1">QJT</strain>
        <tissue evidence="1">Leaf</tissue>
    </source>
</reference>
<dbReference type="Proteomes" id="UP001417504">
    <property type="component" value="Unassembled WGS sequence"/>
</dbReference>
<evidence type="ECO:0000313" key="1">
    <source>
        <dbReference type="EMBL" id="KAK9154044.1"/>
    </source>
</evidence>
<gene>
    <name evidence="1" type="ORF">Sjap_001524</name>
</gene>
<proteinExistence type="predicted"/>
<accession>A0AAP0PTK8</accession>
<comment type="caution">
    <text evidence="1">The sequence shown here is derived from an EMBL/GenBank/DDBJ whole genome shotgun (WGS) entry which is preliminary data.</text>
</comment>
<dbReference type="AlphaFoldDB" id="A0AAP0PTK8"/>
<dbReference type="EMBL" id="JBBNAE010000001">
    <property type="protein sequence ID" value="KAK9154044.1"/>
    <property type="molecule type" value="Genomic_DNA"/>
</dbReference>